<gene>
    <name evidence="11" type="ORF">FGL95_21320</name>
</gene>
<dbReference type="PRINTS" id="PR00371">
    <property type="entry name" value="FPNCR"/>
</dbReference>
<keyword evidence="4" id="KW-0479">Metal-binding</keyword>
<dbReference type="InterPro" id="IPR001041">
    <property type="entry name" value="2Fe-2S_ferredoxin-type"/>
</dbReference>
<dbReference type="InterPro" id="IPR036010">
    <property type="entry name" value="2Fe-2S_ferredoxin-like_sf"/>
</dbReference>
<dbReference type="Gene3D" id="2.40.30.10">
    <property type="entry name" value="Translation factors"/>
    <property type="match status" value="1"/>
</dbReference>
<dbReference type="SUPFAM" id="SSF63380">
    <property type="entry name" value="Riboflavin synthase domain-like"/>
    <property type="match status" value="1"/>
</dbReference>
<protein>
    <submittedName>
        <fullName evidence="11">Ferredoxin--NADP reductase</fullName>
    </submittedName>
</protein>
<dbReference type="InterPro" id="IPR017927">
    <property type="entry name" value="FAD-bd_FR_type"/>
</dbReference>
<keyword evidence="7" id="KW-0408">Iron</keyword>
<dbReference type="EMBL" id="VCQU01000007">
    <property type="protein sequence ID" value="NMN97582.1"/>
    <property type="molecule type" value="Genomic_DNA"/>
</dbReference>
<evidence type="ECO:0000256" key="6">
    <source>
        <dbReference type="ARBA" id="ARBA00023002"/>
    </source>
</evidence>
<keyword evidence="5" id="KW-0274">FAD</keyword>
<evidence type="ECO:0000256" key="1">
    <source>
        <dbReference type="ARBA" id="ARBA00001974"/>
    </source>
</evidence>
<keyword evidence="8" id="KW-0411">Iron-sulfur</keyword>
<dbReference type="InterPro" id="IPR001433">
    <property type="entry name" value="OxRdtase_FAD/NAD-bd"/>
</dbReference>
<dbReference type="InterPro" id="IPR039261">
    <property type="entry name" value="FNR_nucleotide-bd"/>
</dbReference>
<dbReference type="GO" id="GO:0016491">
    <property type="term" value="F:oxidoreductase activity"/>
    <property type="evidence" value="ECO:0007669"/>
    <property type="project" value="UniProtKB-KW"/>
</dbReference>
<dbReference type="CDD" id="cd06214">
    <property type="entry name" value="PA_degradation_oxidoreductase_like"/>
    <property type="match status" value="1"/>
</dbReference>
<evidence type="ECO:0000256" key="4">
    <source>
        <dbReference type="ARBA" id="ARBA00022723"/>
    </source>
</evidence>
<dbReference type="SUPFAM" id="SSF54292">
    <property type="entry name" value="2Fe-2S ferredoxin-like"/>
    <property type="match status" value="1"/>
</dbReference>
<accession>A0A848KLQ3</accession>
<dbReference type="PANTHER" id="PTHR47354">
    <property type="entry name" value="NADH OXIDOREDUCTASE HCR"/>
    <property type="match status" value="1"/>
</dbReference>
<evidence type="ECO:0000256" key="8">
    <source>
        <dbReference type="ARBA" id="ARBA00023014"/>
    </source>
</evidence>
<dbReference type="PRINTS" id="PR00410">
    <property type="entry name" value="PHEHYDRXLASE"/>
</dbReference>
<sequence>MSPGLELRVAEVFQESPQAISIVFDVPDSGVEHFQYLPGQFLTLRVPSERDGSVARCYSLSSSPHTEDTLAVTVKRTEGGYASNWLCDNIESGMILAVLPPAGHFTPRDLDRDMVLFAAGSGITPIMSIIKSALAEGSGHITLFYANQDSENVIFGPDLAHYAKQYSERLDIQSWLESEQGLPTADVVKYLCSAHRNSEFFVCGPPPFMDLVVRSAESVNVTHDRIHREVFQSLHGNPFEVKERAKSASAEDSAQAIVYLNGEKIEIAWPRDLGLLDALLNEDYSPPYSCKEGSCGACVCRLLQGDVAMLANDILVAADIAEGERLACQALPLTDEVTVTFDI</sequence>
<evidence type="ECO:0000256" key="5">
    <source>
        <dbReference type="ARBA" id="ARBA00022827"/>
    </source>
</evidence>
<comment type="cofactor">
    <cofactor evidence="1">
        <name>FAD</name>
        <dbReference type="ChEBI" id="CHEBI:57692"/>
    </cofactor>
</comment>
<dbReference type="GO" id="GO:0046872">
    <property type="term" value="F:metal ion binding"/>
    <property type="evidence" value="ECO:0007669"/>
    <property type="project" value="UniProtKB-KW"/>
</dbReference>
<evidence type="ECO:0000259" key="10">
    <source>
        <dbReference type="PROSITE" id="PS51384"/>
    </source>
</evidence>
<dbReference type="PROSITE" id="PS51384">
    <property type="entry name" value="FAD_FR"/>
    <property type="match status" value="1"/>
</dbReference>
<dbReference type="PROSITE" id="PS00197">
    <property type="entry name" value="2FE2S_FER_1"/>
    <property type="match status" value="1"/>
</dbReference>
<keyword evidence="6" id="KW-0560">Oxidoreductase</keyword>
<reference evidence="11 12" key="2">
    <citation type="submission" date="2020-06" db="EMBL/GenBank/DDBJ databases">
        <title>Antribacter stalactiti gen. nov., sp. nov., a new member of the family Nacardiaceae isolated from a cave.</title>
        <authorList>
            <person name="Kim I.S."/>
        </authorList>
    </citation>
    <scope>NUCLEOTIDE SEQUENCE [LARGE SCALE GENOMIC DNA]</scope>
    <source>
        <strain evidence="11 12">YC2-7</strain>
    </source>
</reference>
<dbReference type="InterPro" id="IPR050415">
    <property type="entry name" value="MRET"/>
</dbReference>
<evidence type="ECO:0000313" key="11">
    <source>
        <dbReference type="EMBL" id="NMN97582.1"/>
    </source>
</evidence>
<dbReference type="Gene3D" id="3.10.20.30">
    <property type="match status" value="1"/>
</dbReference>
<dbReference type="Pfam" id="PF00111">
    <property type="entry name" value="Fer2"/>
    <property type="match status" value="1"/>
</dbReference>
<dbReference type="Pfam" id="PF00970">
    <property type="entry name" value="FAD_binding_6"/>
    <property type="match status" value="1"/>
</dbReference>
<dbReference type="GO" id="GO:0050660">
    <property type="term" value="F:flavin adenine dinucleotide binding"/>
    <property type="evidence" value="ECO:0007669"/>
    <property type="project" value="TreeGrafter"/>
</dbReference>
<dbReference type="InterPro" id="IPR017938">
    <property type="entry name" value="Riboflavin_synthase-like_b-brl"/>
</dbReference>
<keyword evidence="2" id="KW-0285">Flavoprotein</keyword>
<evidence type="ECO:0000256" key="3">
    <source>
        <dbReference type="ARBA" id="ARBA00022714"/>
    </source>
</evidence>
<dbReference type="SUPFAM" id="SSF52343">
    <property type="entry name" value="Ferredoxin reductase-like, C-terminal NADP-linked domain"/>
    <property type="match status" value="1"/>
</dbReference>
<dbReference type="InterPro" id="IPR008333">
    <property type="entry name" value="Cbr1-like_FAD-bd_dom"/>
</dbReference>
<dbReference type="InterPro" id="IPR001709">
    <property type="entry name" value="Flavoprot_Pyr_Nucl_cyt_Rdtase"/>
</dbReference>
<keyword evidence="3" id="KW-0001">2Fe-2S</keyword>
<dbReference type="PANTHER" id="PTHR47354:SF8">
    <property type="entry name" value="1,2-PHENYLACETYL-COA EPOXIDASE, SUBUNIT E"/>
    <property type="match status" value="1"/>
</dbReference>
<evidence type="ECO:0000256" key="2">
    <source>
        <dbReference type="ARBA" id="ARBA00022630"/>
    </source>
</evidence>
<evidence type="ECO:0000313" key="12">
    <source>
        <dbReference type="Proteomes" id="UP000535543"/>
    </source>
</evidence>
<keyword evidence="12" id="KW-1185">Reference proteome</keyword>
<name>A0A848KLQ3_9NOCA</name>
<evidence type="ECO:0000256" key="7">
    <source>
        <dbReference type="ARBA" id="ARBA00023004"/>
    </source>
</evidence>
<dbReference type="Gene3D" id="3.40.50.80">
    <property type="entry name" value="Nucleotide-binding domain of ferredoxin-NADP reductase (FNR) module"/>
    <property type="match status" value="1"/>
</dbReference>
<evidence type="ECO:0000259" key="9">
    <source>
        <dbReference type="PROSITE" id="PS51085"/>
    </source>
</evidence>
<feature type="domain" description="FAD-binding FR-type" evidence="10">
    <location>
        <begin position="2"/>
        <end position="108"/>
    </location>
</feature>
<reference evidence="11 12" key="1">
    <citation type="submission" date="2019-05" db="EMBL/GenBank/DDBJ databases">
        <authorList>
            <person name="Lee S.D."/>
        </authorList>
    </citation>
    <scope>NUCLEOTIDE SEQUENCE [LARGE SCALE GENOMIC DNA]</scope>
    <source>
        <strain evidence="11 12">YC2-7</strain>
    </source>
</reference>
<comment type="caution">
    <text evidence="11">The sequence shown here is derived from an EMBL/GenBank/DDBJ whole genome shotgun (WGS) entry which is preliminary data.</text>
</comment>
<dbReference type="AlphaFoldDB" id="A0A848KLQ3"/>
<dbReference type="CDD" id="cd00207">
    <property type="entry name" value="fer2"/>
    <property type="match status" value="1"/>
</dbReference>
<organism evidence="11 12">
    <name type="scientific">Antrihabitans stalactiti</name>
    <dbReference type="NCBI Taxonomy" id="2584121"/>
    <lineage>
        <taxon>Bacteria</taxon>
        <taxon>Bacillati</taxon>
        <taxon>Actinomycetota</taxon>
        <taxon>Actinomycetes</taxon>
        <taxon>Mycobacteriales</taxon>
        <taxon>Nocardiaceae</taxon>
        <taxon>Antrihabitans</taxon>
    </lineage>
</organism>
<proteinExistence type="predicted"/>
<dbReference type="Proteomes" id="UP000535543">
    <property type="component" value="Unassembled WGS sequence"/>
</dbReference>
<feature type="domain" description="2Fe-2S ferredoxin-type" evidence="9">
    <location>
        <begin position="254"/>
        <end position="343"/>
    </location>
</feature>
<dbReference type="PROSITE" id="PS51085">
    <property type="entry name" value="2FE2S_FER_2"/>
    <property type="match status" value="1"/>
</dbReference>
<dbReference type="GO" id="GO:0051537">
    <property type="term" value="F:2 iron, 2 sulfur cluster binding"/>
    <property type="evidence" value="ECO:0007669"/>
    <property type="project" value="UniProtKB-KW"/>
</dbReference>
<dbReference type="Pfam" id="PF00175">
    <property type="entry name" value="NAD_binding_1"/>
    <property type="match status" value="1"/>
</dbReference>
<dbReference type="InterPro" id="IPR006058">
    <property type="entry name" value="2Fe2S_fd_BS"/>
</dbReference>
<dbReference type="InterPro" id="IPR012675">
    <property type="entry name" value="Beta-grasp_dom_sf"/>
</dbReference>